<dbReference type="NCBIfam" id="NF042431">
    <property type="entry name" value="EnCoAhydt_DpgB"/>
    <property type="match status" value="1"/>
</dbReference>
<comment type="caution">
    <text evidence="2">The sequence shown here is derived from an EMBL/GenBank/DDBJ whole genome shotgun (WGS) entry which is preliminary data.</text>
</comment>
<organism evidence="2 3">
    <name type="scientific">Streptomyces toxytricini</name>
    <name type="common">Actinomyces toxytricini</name>
    <dbReference type="NCBI Taxonomy" id="67369"/>
    <lineage>
        <taxon>Bacteria</taxon>
        <taxon>Bacillati</taxon>
        <taxon>Actinomycetota</taxon>
        <taxon>Actinomycetes</taxon>
        <taxon>Kitasatosporales</taxon>
        <taxon>Streptomycetaceae</taxon>
        <taxon>Streptomyces</taxon>
    </lineage>
</organism>
<evidence type="ECO:0000313" key="2">
    <source>
        <dbReference type="EMBL" id="MFJ2821790.1"/>
    </source>
</evidence>
<dbReference type="Gene3D" id="3.90.226.10">
    <property type="entry name" value="2-enoyl-CoA Hydratase, Chain A, domain 1"/>
    <property type="match status" value="1"/>
</dbReference>
<dbReference type="InterPro" id="IPR001753">
    <property type="entry name" value="Enoyl-CoA_hydra/iso"/>
</dbReference>
<dbReference type="RefSeq" id="WP_402379978.1">
    <property type="nucleotide sequence ID" value="NZ_JBIUYY010000004.1"/>
</dbReference>
<dbReference type="GO" id="GO:0004300">
    <property type="term" value="F:enoyl-CoA hydratase activity"/>
    <property type="evidence" value="ECO:0007669"/>
    <property type="project" value="UniProtKB-EC"/>
</dbReference>
<name>A0ABW8EEW8_STRT5</name>
<dbReference type="SUPFAM" id="SSF52096">
    <property type="entry name" value="ClpP/crotonase"/>
    <property type="match status" value="1"/>
</dbReference>
<dbReference type="Pfam" id="PF00378">
    <property type="entry name" value="ECH_1"/>
    <property type="match status" value="1"/>
</dbReference>
<evidence type="ECO:0000256" key="1">
    <source>
        <dbReference type="SAM" id="MobiDB-lite"/>
    </source>
</evidence>
<gene>
    <name evidence="2" type="primary">dpgB</name>
    <name evidence="2" type="ORF">ACIO7M_11805</name>
</gene>
<reference evidence="2 3" key="1">
    <citation type="submission" date="2024-10" db="EMBL/GenBank/DDBJ databases">
        <title>The Natural Products Discovery Center: Release of the First 8490 Sequenced Strains for Exploring Actinobacteria Biosynthetic Diversity.</title>
        <authorList>
            <person name="Kalkreuter E."/>
            <person name="Kautsar S.A."/>
            <person name="Yang D."/>
            <person name="Bader C.D."/>
            <person name="Teijaro C.N."/>
            <person name="Fluegel L."/>
            <person name="Davis C.M."/>
            <person name="Simpson J.R."/>
            <person name="Lauterbach L."/>
            <person name="Steele A.D."/>
            <person name="Gui C."/>
            <person name="Meng S."/>
            <person name="Li G."/>
            <person name="Viehrig K."/>
            <person name="Ye F."/>
            <person name="Su P."/>
            <person name="Kiefer A.F."/>
            <person name="Nichols A."/>
            <person name="Cepeda A.J."/>
            <person name="Yan W."/>
            <person name="Fan B."/>
            <person name="Jiang Y."/>
            <person name="Adhikari A."/>
            <person name="Zheng C.-J."/>
            <person name="Schuster L."/>
            <person name="Cowan T.M."/>
            <person name="Smanski M.J."/>
            <person name="Chevrette M.G."/>
            <person name="De Carvalho L.P.S."/>
            <person name="Shen B."/>
        </authorList>
    </citation>
    <scope>NUCLEOTIDE SEQUENCE [LARGE SCALE GENOMIC DNA]</scope>
    <source>
        <strain evidence="2 3">NPDC087220</strain>
    </source>
</reference>
<proteinExistence type="predicted"/>
<dbReference type="InterPro" id="IPR029045">
    <property type="entry name" value="ClpP/crotonase-like_dom_sf"/>
</dbReference>
<dbReference type="EMBL" id="JBIUYY010000004">
    <property type="protein sequence ID" value="MFJ2821790.1"/>
    <property type="molecule type" value="Genomic_DNA"/>
</dbReference>
<protein>
    <submittedName>
        <fullName evidence="2">Enoyl-CoA-hydratase DpgB</fullName>
        <ecNumber evidence="2">4.2.1.17</ecNumber>
    </submittedName>
</protein>
<keyword evidence="2" id="KW-0456">Lyase</keyword>
<evidence type="ECO:0000313" key="3">
    <source>
        <dbReference type="Proteomes" id="UP001617351"/>
    </source>
</evidence>
<keyword evidence="3" id="KW-1185">Reference proteome</keyword>
<feature type="region of interest" description="Disordered" evidence="1">
    <location>
        <begin position="1"/>
        <end position="31"/>
    </location>
</feature>
<dbReference type="Proteomes" id="UP001617351">
    <property type="component" value="Unassembled WGS sequence"/>
</dbReference>
<sequence>MRTHDTLPPPAEGEPADGTAGAVPEPGRPADGLCTTLELDARQPLPELTAAVTGACDRAEARADGSVVLLRLPDAPAGTRAWPGAVDIQQINRWERAVRRLERLPALSIAVASGACGGPALDLLLVSDYRIGSPDLRLLAPVNDGHFWPGMAVHRISRQLGAARARQIVLWGDDIDAVRARDLGLIDQLADDTEEAAHTAAVLMGRISDRELAVRRQLLLEAQSLEFDEALGPHLAACDRELRRLAAAAAVAAAEPGDPAGAPGE</sequence>
<dbReference type="InterPro" id="IPR053545">
    <property type="entry name" value="Enoyl-CoA_hydratase-like"/>
</dbReference>
<accession>A0ABW8EEW8</accession>
<dbReference type="PANTHER" id="PTHR43459:SF1">
    <property type="entry name" value="EG:BACN32G11.4 PROTEIN"/>
    <property type="match status" value="1"/>
</dbReference>
<dbReference type="PANTHER" id="PTHR43459">
    <property type="entry name" value="ENOYL-COA HYDRATASE"/>
    <property type="match status" value="1"/>
</dbReference>
<dbReference type="CDD" id="cd06558">
    <property type="entry name" value="crotonase-like"/>
    <property type="match status" value="1"/>
</dbReference>
<dbReference type="EC" id="4.2.1.17" evidence="2"/>